<name>A0A9X1WL33_9CORY</name>
<dbReference type="AlphaFoldDB" id="A0A9X1WL33"/>
<gene>
    <name evidence="1" type="ORF">MUN33_11430</name>
</gene>
<dbReference type="RefSeq" id="WP_244805042.1">
    <property type="nucleotide sequence ID" value="NZ_JALIEA010000017.1"/>
</dbReference>
<comment type="caution">
    <text evidence="1">The sequence shown here is derived from an EMBL/GenBank/DDBJ whole genome shotgun (WGS) entry which is preliminary data.</text>
</comment>
<dbReference type="Proteomes" id="UP001139207">
    <property type="component" value="Unassembled WGS sequence"/>
</dbReference>
<proteinExistence type="predicted"/>
<keyword evidence="2" id="KW-1185">Reference proteome</keyword>
<sequence length="202" mass="21761">MGTDTTATTTTSLRSLIRRPFSALRPAPSATQAAERCAGVLRHPRSRIQGTPGWRAPSLLIPLPSGPVEVLLARHRVSPRIWRTLTGADADSAPPADELHLVTTTALAPATVRAAHVPAMTAEVHFLFRRILLPRDDAPCPDESTVAHGSHGPLGPLVPWHSRDACAEPTPDGRHLEWTWHALWVGHPRRPASTGPTHGRAA</sequence>
<evidence type="ECO:0000313" key="1">
    <source>
        <dbReference type="EMBL" id="MCJ7859315.1"/>
    </source>
</evidence>
<organism evidence="1 2">
    <name type="scientific">Corynebacterium kalidii</name>
    <dbReference type="NCBI Taxonomy" id="2931982"/>
    <lineage>
        <taxon>Bacteria</taxon>
        <taxon>Bacillati</taxon>
        <taxon>Actinomycetota</taxon>
        <taxon>Actinomycetes</taxon>
        <taxon>Mycobacteriales</taxon>
        <taxon>Corynebacteriaceae</taxon>
        <taxon>Corynebacterium</taxon>
    </lineage>
</organism>
<protein>
    <submittedName>
        <fullName evidence="1">Uncharacterized protein</fullName>
    </submittedName>
</protein>
<accession>A0A9X1WL33</accession>
<dbReference type="EMBL" id="JALIEA010000017">
    <property type="protein sequence ID" value="MCJ7859315.1"/>
    <property type="molecule type" value="Genomic_DNA"/>
</dbReference>
<reference evidence="1" key="1">
    <citation type="submission" date="2022-04" db="EMBL/GenBank/DDBJ databases">
        <title>Corynebacterium kalidii LD5P10.</title>
        <authorList>
            <person name="Sun J.Q."/>
        </authorList>
    </citation>
    <scope>NUCLEOTIDE SEQUENCE</scope>
    <source>
        <strain evidence="1">LD5P10</strain>
    </source>
</reference>
<evidence type="ECO:0000313" key="2">
    <source>
        <dbReference type="Proteomes" id="UP001139207"/>
    </source>
</evidence>